<dbReference type="InterPro" id="IPR050571">
    <property type="entry name" value="Class-IV_PLP-Dep_Aminotrnsfr"/>
</dbReference>
<comment type="catalytic activity">
    <reaction evidence="11">
        <text>L-valine + 2-oxoglutarate = 3-methyl-2-oxobutanoate + L-glutamate</text>
        <dbReference type="Rhea" id="RHEA:24813"/>
        <dbReference type="ChEBI" id="CHEBI:11851"/>
        <dbReference type="ChEBI" id="CHEBI:16810"/>
        <dbReference type="ChEBI" id="CHEBI:29985"/>
        <dbReference type="ChEBI" id="CHEBI:57762"/>
        <dbReference type="EC" id="2.6.1.42"/>
    </reaction>
</comment>
<evidence type="ECO:0000256" key="11">
    <source>
        <dbReference type="ARBA" id="ARBA00048212"/>
    </source>
</evidence>
<dbReference type="GO" id="GO:0005829">
    <property type="term" value="C:cytosol"/>
    <property type="evidence" value="ECO:0007669"/>
    <property type="project" value="TreeGrafter"/>
</dbReference>
<evidence type="ECO:0000313" key="14">
    <source>
        <dbReference type="EMBL" id="OBQ61002.1"/>
    </source>
</evidence>
<comment type="function">
    <text evidence="2">Acts on leucine, isoleucine and valine.</text>
</comment>
<dbReference type="AlphaFoldDB" id="A0A6M7U8V1"/>
<keyword evidence="10" id="KW-0028">Amino-acid biosynthesis</keyword>
<evidence type="ECO:0000256" key="1">
    <source>
        <dbReference type="ARBA" id="ARBA00001933"/>
    </source>
</evidence>
<dbReference type="EC" id="2.6.1.42" evidence="7"/>
<comment type="catalytic activity">
    <reaction evidence="12">
        <text>L-isoleucine + 2-oxoglutarate = (S)-3-methyl-2-oxopentanoate + L-glutamate</text>
        <dbReference type="Rhea" id="RHEA:24801"/>
        <dbReference type="ChEBI" id="CHEBI:16810"/>
        <dbReference type="ChEBI" id="CHEBI:29985"/>
        <dbReference type="ChEBI" id="CHEBI:35146"/>
        <dbReference type="ChEBI" id="CHEBI:58045"/>
        <dbReference type="EC" id="2.6.1.42"/>
    </reaction>
</comment>
<dbReference type="InterPro" id="IPR043131">
    <property type="entry name" value="BCAT-like_N"/>
</dbReference>
<dbReference type="PANTHER" id="PTHR42743">
    <property type="entry name" value="AMINO-ACID AMINOTRANSFERASE"/>
    <property type="match status" value="1"/>
</dbReference>
<dbReference type="CDD" id="cd01558">
    <property type="entry name" value="D-AAT_like"/>
    <property type="match status" value="1"/>
</dbReference>
<comment type="pathway">
    <text evidence="4">Amino-acid biosynthesis; L-valine biosynthesis; L-valine from pyruvate: step 4/4.</text>
</comment>
<dbReference type="GO" id="GO:0008652">
    <property type="term" value="P:amino acid biosynthetic process"/>
    <property type="evidence" value="ECO:0007669"/>
    <property type="project" value="UniProtKB-ARBA"/>
</dbReference>
<reference evidence="14 15" key="1">
    <citation type="submission" date="2016-05" db="EMBL/GenBank/DDBJ databases">
        <authorList>
            <person name="Ramsay J.P."/>
        </authorList>
    </citation>
    <scope>NUCLEOTIDE SEQUENCE [LARGE SCALE GENOMIC DNA]</scope>
    <source>
        <strain evidence="14 15">NZP2042</strain>
    </source>
</reference>
<dbReference type="Gene3D" id="3.20.10.10">
    <property type="entry name" value="D-amino Acid Aminotransferase, subunit A, domain 2"/>
    <property type="match status" value="1"/>
</dbReference>
<keyword evidence="9" id="KW-0663">Pyridoxal phosphate</keyword>
<comment type="pathway">
    <text evidence="5">Amino-acid biosynthesis; L-leucine biosynthesis; L-leucine from 3-methyl-2-oxobutanoate: step 4/4.</text>
</comment>
<comment type="pathway">
    <text evidence="3">Amino-acid biosynthesis; L-isoleucine biosynthesis; L-isoleucine from 2-oxobutanoate: step 4/4.</text>
</comment>
<evidence type="ECO:0000256" key="13">
    <source>
        <dbReference type="ARBA" id="ARBA00049229"/>
    </source>
</evidence>
<evidence type="ECO:0000256" key="2">
    <source>
        <dbReference type="ARBA" id="ARBA00003109"/>
    </source>
</evidence>
<evidence type="ECO:0000256" key="8">
    <source>
        <dbReference type="ARBA" id="ARBA00014472"/>
    </source>
</evidence>
<gene>
    <name evidence="14" type="ORF">A8145_22910</name>
</gene>
<dbReference type="Proteomes" id="UP000093737">
    <property type="component" value="Unassembled WGS sequence"/>
</dbReference>
<dbReference type="GO" id="GO:0009082">
    <property type="term" value="P:branched-chain amino acid biosynthetic process"/>
    <property type="evidence" value="ECO:0007669"/>
    <property type="project" value="UniProtKB-KW"/>
</dbReference>
<dbReference type="RefSeq" id="WP_056578991.1">
    <property type="nucleotide sequence ID" value="NZ_CP033334.1"/>
</dbReference>
<evidence type="ECO:0000313" key="15">
    <source>
        <dbReference type="Proteomes" id="UP000093737"/>
    </source>
</evidence>
<keyword evidence="14" id="KW-0808">Transferase</keyword>
<evidence type="ECO:0000256" key="3">
    <source>
        <dbReference type="ARBA" id="ARBA00004824"/>
    </source>
</evidence>
<dbReference type="Pfam" id="PF01063">
    <property type="entry name" value="Aminotran_4"/>
    <property type="match status" value="1"/>
</dbReference>
<dbReference type="InterPro" id="IPR036038">
    <property type="entry name" value="Aminotransferase-like"/>
</dbReference>
<dbReference type="FunFam" id="3.20.10.10:FF:000002">
    <property type="entry name" value="D-alanine aminotransferase"/>
    <property type="match status" value="1"/>
</dbReference>
<dbReference type="Gene3D" id="3.30.470.10">
    <property type="match status" value="1"/>
</dbReference>
<sequence>MAREVYVEGSFVSEHEARISVFDRGLLFGDSIYEVTAVIEGRLIDNDLHLARLERSLGELEIPMPLSKEAIVEVQTQLIARNKLREGVIYLQISRGIADRNFGYAEDIKPTFFAFTQARDISDTAALRDGIRVAVVDDQRWARRDIKTTMLLAQVQAKHVASQRGCKEAWLVEDGFVTEGASSTAYIVTADNRIVTRANSRAILPGCTRRAVIKVADQLNLVVDQSRFTVEEAQNAREAFLTSASSLVTPVIEIAGRAIGDGKSGPVTRLLQKTYLDLALGSPAQVQ</sequence>
<proteinExistence type="inferred from homology"/>
<keyword evidence="14" id="KW-0032">Aminotransferase</keyword>
<comment type="catalytic activity">
    <reaction evidence="13">
        <text>L-leucine + 2-oxoglutarate = 4-methyl-2-oxopentanoate + L-glutamate</text>
        <dbReference type="Rhea" id="RHEA:18321"/>
        <dbReference type="ChEBI" id="CHEBI:16810"/>
        <dbReference type="ChEBI" id="CHEBI:17865"/>
        <dbReference type="ChEBI" id="CHEBI:29985"/>
        <dbReference type="ChEBI" id="CHEBI:57427"/>
        <dbReference type="EC" id="2.6.1.42"/>
    </reaction>
</comment>
<accession>A0A6M7U8V1</accession>
<organism evidence="14 15">
    <name type="scientific">Rhizobium loti</name>
    <name type="common">Mesorhizobium loti</name>
    <dbReference type="NCBI Taxonomy" id="381"/>
    <lineage>
        <taxon>Bacteria</taxon>
        <taxon>Pseudomonadati</taxon>
        <taxon>Pseudomonadota</taxon>
        <taxon>Alphaproteobacteria</taxon>
        <taxon>Hyphomicrobiales</taxon>
        <taxon>Phyllobacteriaceae</taxon>
        <taxon>Mesorhizobium</taxon>
    </lineage>
</organism>
<evidence type="ECO:0000256" key="4">
    <source>
        <dbReference type="ARBA" id="ARBA00004931"/>
    </source>
</evidence>
<comment type="similarity">
    <text evidence="6">Belongs to the class-IV pyridoxal-phosphate-dependent aminotransferase family.</text>
</comment>
<protein>
    <recommendedName>
        <fullName evidence="8">Probable branched-chain-amino-acid aminotransferase</fullName>
        <ecNumber evidence="7">2.6.1.42</ecNumber>
    </recommendedName>
</protein>
<name>A0A6M7U8V1_RHILI</name>
<evidence type="ECO:0000256" key="9">
    <source>
        <dbReference type="ARBA" id="ARBA00022898"/>
    </source>
</evidence>
<evidence type="ECO:0000256" key="10">
    <source>
        <dbReference type="ARBA" id="ARBA00023304"/>
    </source>
</evidence>
<evidence type="ECO:0000256" key="5">
    <source>
        <dbReference type="ARBA" id="ARBA00005072"/>
    </source>
</evidence>
<evidence type="ECO:0000256" key="12">
    <source>
        <dbReference type="ARBA" id="ARBA00048798"/>
    </source>
</evidence>
<dbReference type="PANTHER" id="PTHR42743:SF11">
    <property type="entry name" value="AMINODEOXYCHORISMATE LYASE"/>
    <property type="match status" value="1"/>
</dbReference>
<comment type="caution">
    <text evidence="14">The sequence shown here is derived from an EMBL/GenBank/DDBJ whole genome shotgun (WGS) entry which is preliminary data.</text>
</comment>
<comment type="cofactor">
    <cofactor evidence="1">
        <name>pyridoxal 5'-phosphate</name>
        <dbReference type="ChEBI" id="CHEBI:597326"/>
    </cofactor>
</comment>
<dbReference type="InterPro" id="IPR043132">
    <property type="entry name" value="BCAT-like_C"/>
</dbReference>
<dbReference type="SUPFAM" id="SSF56752">
    <property type="entry name" value="D-aminoacid aminotransferase-like PLP-dependent enzymes"/>
    <property type="match status" value="1"/>
</dbReference>
<evidence type="ECO:0000256" key="6">
    <source>
        <dbReference type="ARBA" id="ARBA00009320"/>
    </source>
</evidence>
<dbReference type="NCBIfam" id="NF005209">
    <property type="entry name" value="PRK06680.1"/>
    <property type="match status" value="1"/>
</dbReference>
<keyword evidence="10" id="KW-0100">Branched-chain amino acid biosynthesis</keyword>
<dbReference type="InterPro" id="IPR001544">
    <property type="entry name" value="Aminotrans_IV"/>
</dbReference>
<dbReference type="GO" id="GO:0004084">
    <property type="term" value="F:branched-chain-amino-acid transaminase activity"/>
    <property type="evidence" value="ECO:0007669"/>
    <property type="project" value="UniProtKB-EC"/>
</dbReference>
<evidence type="ECO:0000256" key="7">
    <source>
        <dbReference type="ARBA" id="ARBA00013053"/>
    </source>
</evidence>
<dbReference type="EMBL" id="LYTK01000021">
    <property type="protein sequence ID" value="OBQ61002.1"/>
    <property type="molecule type" value="Genomic_DNA"/>
</dbReference>